<keyword evidence="3" id="KW-1185">Reference proteome</keyword>
<name>A0A8J2PKW7_9HEXA</name>
<feature type="compositionally biased region" description="Basic and acidic residues" evidence="1">
    <location>
        <begin position="1"/>
        <end position="10"/>
    </location>
</feature>
<feature type="compositionally biased region" description="Polar residues" evidence="1">
    <location>
        <begin position="16"/>
        <end position="25"/>
    </location>
</feature>
<protein>
    <submittedName>
        <fullName evidence="2">Uncharacterized protein</fullName>
    </submittedName>
</protein>
<dbReference type="Proteomes" id="UP000708208">
    <property type="component" value="Unassembled WGS sequence"/>
</dbReference>
<feature type="non-terminal residue" evidence="2">
    <location>
        <position position="1"/>
    </location>
</feature>
<evidence type="ECO:0000256" key="1">
    <source>
        <dbReference type="SAM" id="MobiDB-lite"/>
    </source>
</evidence>
<dbReference type="EMBL" id="CAJVCH010542864">
    <property type="protein sequence ID" value="CAG7827279.1"/>
    <property type="molecule type" value="Genomic_DNA"/>
</dbReference>
<sequence>MREMWGRKCSEGLVGENQNQLSTKG</sequence>
<accession>A0A8J2PKW7</accession>
<comment type="caution">
    <text evidence="2">The sequence shown here is derived from an EMBL/GenBank/DDBJ whole genome shotgun (WGS) entry which is preliminary data.</text>
</comment>
<reference evidence="2" key="1">
    <citation type="submission" date="2021-06" db="EMBL/GenBank/DDBJ databases">
        <authorList>
            <person name="Hodson N. C."/>
            <person name="Mongue J. A."/>
            <person name="Jaron S. K."/>
        </authorList>
    </citation>
    <scope>NUCLEOTIDE SEQUENCE</scope>
</reference>
<proteinExistence type="predicted"/>
<dbReference type="AlphaFoldDB" id="A0A8J2PKW7"/>
<feature type="region of interest" description="Disordered" evidence="1">
    <location>
        <begin position="1"/>
        <end position="25"/>
    </location>
</feature>
<gene>
    <name evidence="2" type="ORF">AFUS01_LOCUS37271</name>
</gene>
<evidence type="ECO:0000313" key="3">
    <source>
        <dbReference type="Proteomes" id="UP000708208"/>
    </source>
</evidence>
<organism evidence="2 3">
    <name type="scientific">Allacma fusca</name>
    <dbReference type="NCBI Taxonomy" id="39272"/>
    <lineage>
        <taxon>Eukaryota</taxon>
        <taxon>Metazoa</taxon>
        <taxon>Ecdysozoa</taxon>
        <taxon>Arthropoda</taxon>
        <taxon>Hexapoda</taxon>
        <taxon>Collembola</taxon>
        <taxon>Symphypleona</taxon>
        <taxon>Sminthuridae</taxon>
        <taxon>Allacma</taxon>
    </lineage>
</organism>
<evidence type="ECO:0000313" key="2">
    <source>
        <dbReference type="EMBL" id="CAG7827279.1"/>
    </source>
</evidence>